<protein>
    <recommendedName>
        <fullName evidence="11">Bifunctional inhibitor/plant lipid transfer protein/seed storage helical domain-containing protein</fullName>
    </recommendedName>
</protein>
<dbReference type="Pfam" id="PF14368">
    <property type="entry name" value="LTP_2"/>
    <property type="match status" value="1"/>
</dbReference>
<dbReference type="SMART" id="SM00499">
    <property type="entry name" value="AAI"/>
    <property type="match status" value="1"/>
</dbReference>
<evidence type="ECO:0000256" key="3">
    <source>
        <dbReference type="ARBA" id="ARBA00022475"/>
    </source>
</evidence>
<dbReference type="GO" id="GO:0005886">
    <property type="term" value="C:plasma membrane"/>
    <property type="evidence" value="ECO:0007669"/>
    <property type="project" value="UniProtKB-SubCell"/>
</dbReference>
<keyword evidence="3" id="KW-1003">Cell membrane</keyword>
<comment type="similarity">
    <text evidence="2">Belongs to the plant LTP family.</text>
</comment>
<dbReference type="EMBL" id="CAWUPB010000994">
    <property type="protein sequence ID" value="CAK7336166.1"/>
    <property type="molecule type" value="Genomic_DNA"/>
</dbReference>
<keyword evidence="10" id="KW-1133">Transmembrane helix</keyword>
<evidence type="ECO:0000256" key="7">
    <source>
        <dbReference type="ARBA" id="ARBA00023180"/>
    </source>
</evidence>
<keyword evidence="5" id="KW-0732">Signal</keyword>
<dbReference type="SUPFAM" id="SSF47699">
    <property type="entry name" value="Bifunctional inhibitor/lipid-transfer protein/seed storage 2S albumin"/>
    <property type="match status" value="1"/>
</dbReference>
<keyword evidence="7" id="KW-0325">Glycoprotein</keyword>
<dbReference type="CDD" id="cd00010">
    <property type="entry name" value="AAI_LTSS"/>
    <property type="match status" value="1"/>
</dbReference>
<keyword evidence="10" id="KW-0812">Transmembrane</keyword>
<keyword evidence="6" id="KW-1015">Disulfide bond</keyword>
<evidence type="ECO:0000256" key="2">
    <source>
        <dbReference type="ARBA" id="ARBA00009748"/>
    </source>
</evidence>
<accession>A0AAV1RHE0</accession>
<comment type="subcellular location">
    <subcellularLocation>
        <location evidence="1">Cell membrane</location>
        <topology evidence="1">Lipid-anchor</topology>
        <topology evidence="1">GPI-anchor</topology>
    </subcellularLocation>
</comment>
<dbReference type="AlphaFoldDB" id="A0AAV1RHE0"/>
<evidence type="ECO:0000256" key="8">
    <source>
        <dbReference type="ARBA" id="ARBA00023288"/>
    </source>
</evidence>
<evidence type="ECO:0000259" key="11">
    <source>
        <dbReference type="SMART" id="SM00499"/>
    </source>
</evidence>
<evidence type="ECO:0000256" key="4">
    <source>
        <dbReference type="ARBA" id="ARBA00022622"/>
    </source>
</evidence>
<keyword evidence="4" id="KW-0336">GPI-anchor</keyword>
<reference evidence="12 13" key="1">
    <citation type="submission" date="2024-01" db="EMBL/GenBank/DDBJ databases">
        <authorList>
            <person name="Waweru B."/>
        </authorList>
    </citation>
    <scope>NUCLEOTIDE SEQUENCE [LARGE SCALE GENOMIC DNA]</scope>
</reference>
<proteinExistence type="inferred from homology"/>
<dbReference type="Proteomes" id="UP001314170">
    <property type="component" value="Unassembled WGS sequence"/>
</dbReference>
<feature type="compositionally biased region" description="Low complexity" evidence="9">
    <location>
        <begin position="158"/>
        <end position="170"/>
    </location>
</feature>
<dbReference type="InterPro" id="IPR016140">
    <property type="entry name" value="Bifunc_inhib/LTP/seed_store"/>
</dbReference>
<evidence type="ECO:0000256" key="10">
    <source>
        <dbReference type="SAM" id="Phobius"/>
    </source>
</evidence>
<keyword evidence="13" id="KW-1185">Reference proteome</keyword>
<evidence type="ECO:0000313" key="12">
    <source>
        <dbReference type="EMBL" id="CAK7336166.1"/>
    </source>
</evidence>
<dbReference type="InterPro" id="IPR036312">
    <property type="entry name" value="Bifun_inhib/LTP/seed_sf"/>
</dbReference>
<evidence type="ECO:0000256" key="9">
    <source>
        <dbReference type="SAM" id="MobiDB-lite"/>
    </source>
</evidence>
<gene>
    <name evidence="12" type="ORF">DCAF_LOCUS11173</name>
</gene>
<evidence type="ECO:0000256" key="6">
    <source>
        <dbReference type="ARBA" id="ARBA00023157"/>
    </source>
</evidence>
<keyword evidence="10" id="KW-0472">Membrane</keyword>
<dbReference type="InterPro" id="IPR043325">
    <property type="entry name" value="LTSS"/>
</dbReference>
<name>A0AAV1RHE0_9ROSI</name>
<evidence type="ECO:0000313" key="13">
    <source>
        <dbReference type="Proteomes" id="UP001314170"/>
    </source>
</evidence>
<sequence>MGPFGSCRIMKQCNMGMFYHRGLKLENNVQNRMGKAGPAYNRLTKAVNGDSVNEECSSDFQKVMGCLSFATGKAKEPTKDCCSAVQNIKESDPKCLCFIMQQTHNGSAQVKSLGIQEAKLFQLPTACQLKNASLSFCPKLLGISPNSPDAAIFTNASTSATPGASSTGTSQPEKAGDSSGILQRPHLAGLLMIVAAIFIFAFPAGSAFMFHKCVHVCAGVSHLFDRNYGVCQLNSDDCSLIIQKLEAFLVKSLFRSKDGQQNGKYERNLQEILCCNEKKSGLAIFYTPRFFMPLS</sequence>
<evidence type="ECO:0000256" key="5">
    <source>
        <dbReference type="ARBA" id="ARBA00022729"/>
    </source>
</evidence>
<feature type="region of interest" description="Disordered" evidence="9">
    <location>
        <begin position="158"/>
        <end position="178"/>
    </location>
</feature>
<comment type="caution">
    <text evidence="12">The sequence shown here is derived from an EMBL/GenBank/DDBJ whole genome shotgun (WGS) entry which is preliminary data.</text>
</comment>
<dbReference type="Gene3D" id="1.10.110.10">
    <property type="entry name" value="Plant lipid-transfer and hydrophobic proteins"/>
    <property type="match status" value="1"/>
</dbReference>
<dbReference type="GO" id="GO:0098552">
    <property type="term" value="C:side of membrane"/>
    <property type="evidence" value="ECO:0007669"/>
    <property type="project" value="UniProtKB-KW"/>
</dbReference>
<organism evidence="12 13">
    <name type="scientific">Dovyalis caffra</name>
    <dbReference type="NCBI Taxonomy" id="77055"/>
    <lineage>
        <taxon>Eukaryota</taxon>
        <taxon>Viridiplantae</taxon>
        <taxon>Streptophyta</taxon>
        <taxon>Embryophyta</taxon>
        <taxon>Tracheophyta</taxon>
        <taxon>Spermatophyta</taxon>
        <taxon>Magnoliopsida</taxon>
        <taxon>eudicotyledons</taxon>
        <taxon>Gunneridae</taxon>
        <taxon>Pentapetalae</taxon>
        <taxon>rosids</taxon>
        <taxon>fabids</taxon>
        <taxon>Malpighiales</taxon>
        <taxon>Salicaceae</taxon>
        <taxon>Flacourtieae</taxon>
        <taxon>Dovyalis</taxon>
    </lineage>
</organism>
<feature type="domain" description="Bifunctional inhibitor/plant lipid transfer protein/seed storage helical" evidence="11">
    <location>
        <begin position="56"/>
        <end position="137"/>
    </location>
</feature>
<keyword evidence="8" id="KW-0449">Lipoprotein</keyword>
<evidence type="ECO:0000256" key="1">
    <source>
        <dbReference type="ARBA" id="ARBA00004609"/>
    </source>
</evidence>
<feature type="transmembrane region" description="Helical" evidence="10">
    <location>
        <begin position="187"/>
        <end position="210"/>
    </location>
</feature>
<dbReference type="PANTHER" id="PTHR33044">
    <property type="entry name" value="BIFUNCTIONAL INHIBITOR/LIPID-TRANSFER PROTEIN/SEED STORAGE 2S ALBUMIN SUPERFAMILY PROTEIN-RELATED"/>
    <property type="match status" value="1"/>
</dbReference>